<organism evidence="1 2">
    <name type="scientific">Mycolicibacterium chlorophenolicum</name>
    <dbReference type="NCBI Taxonomy" id="37916"/>
    <lineage>
        <taxon>Bacteria</taxon>
        <taxon>Bacillati</taxon>
        <taxon>Actinomycetota</taxon>
        <taxon>Actinomycetes</taxon>
        <taxon>Mycobacteriales</taxon>
        <taxon>Mycobacteriaceae</taxon>
        <taxon>Mycolicibacterium</taxon>
    </lineage>
</organism>
<dbReference type="PATRIC" id="fig|37916.4.peg.5090"/>
<dbReference type="Proteomes" id="UP000036513">
    <property type="component" value="Unassembled WGS sequence"/>
</dbReference>
<evidence type="ECO:0000313" key="2">
    <source>
        <dbReference type="Proteomes" id="UP000036513"/>
    </source>
</evidence>
<proteinExistence type="predicted"/>
<gene>
    <name evidence="1" type="ORF">MCHLDSM_05085</name>
</gene>
<dbReference type="RefSeq" id="WP_048472915.1">
    <property type="nucleotide sequence ID" value="NZ_JYNL01000064.1"/>
</dbReference>
<sequence>MCWLCDHPTATRQDYLNVLREKVLRNGWTIQYVEDTMPFAYTVGLSDESLPELMVTSVSAPRALRLLGAMAVGIRQGVRWNPGDLVTIDNGPLVELVEVDHPDVHCGWAVRHAEGPIRVLQAVWADGRGRWPWSPTFCDGWRRQPVLGLRSRVA</sequence>
<keyword evidence="2" id="KW-1185">Reference proteome</keyword>
<name>A0A0J6VKW3_9MYCO</name>
<dbReference type="STRING" id="37916.MCHLDSM_05085"/>
<evidence type="ECO:0000313" key="1">
    <source>
        <dbReference type="EMBL" id="KMO70197.1"/>
    </source>
</evidence>
<dbReference type="InterPro" id="IPR025358">
    <property type="entry name" value="DUF4262"/>
</dbReference>
<protein>
    <recommendedName>
        <fullName evidence="3">DUF4262 domain-containing protein</fullName>
    </recommendedName>
</protein>
<evidence type="ECO:0008006" key="3">
    <source>
        <dbReference type="Google" id="ProtNLM"/>
    </source>
</evidence>
<comment type="caution">
    <text evidence="1">The sequence shown here is derived from an EMBL/GenBank/DDBJ whole genome shotgun (WGS) entry which is preliminary data.</text>
</comment>
<dbReference type="Pfam" id="PF14081">
    <property type="entry name" value="DUF4262"/>
    <property type="match status" value="1"/>
</dbReference>
<reference evidence="1 2" key="1">
    <citation type="journal article" date="2015" name="Genome Biol. Evol.">
        <title>Characterization of Three Mycobacterium spp. with Potential Use in Bioremediation by Genome Sequencing and Comparative Genomics.</title>
        <authorList>
            <person name="Das S."/>
            <person name="Pettersson B.M."/>
            <person name="Behra P.R."/>
            <person name="Ramesh M."/>
            <person name="Dasgupta S."/>
            <person name="Bhattacharya A."/>
            <person name="Kirsebom L.A."/>
        </authorList>
    </citation>
    <scope>NUCLEOTIDE SEQUENCE [LARGE SCALE GENOMIC DNA]</scope>
    <source>
        <strain evidence="1 2">DSM 43826</strain>
    </source>
</reference>
<accession>A0A0J6VKW3</accession>
<dbReference type="AlphaFoldDB" id="A0A0J6VKW3"/>
<dbReference type="EMBL" id="JYNL01000064">
    <property type="protein sequence ID" value="KMO70197.1"/>
    <property type="molecule type" value="Genomic_DNA"/>
</dbReference>